<feature type="region of interest" description="Disordered" evidence="1">
    <location>
        <begin position="43"/>
        <end position="78"/>
    </location>
</feature>
<sequence>MLGTLDTTLNHNNNPGSTPTTSPGTGQCAGVAGWSSATVYLGGDKASYNGLSGPRNGGRRTRLPEEPPESGQITVPAN</sequence>
<name>A0A9W8MET3_9AGAR</name>
<feature type="compositionally biased region" description="Low complexity" evidence="1">
    <location>
        <begin position="12"/>
        <end position="26"/>
    </location>
</feature>
<accession>A0A9W8MET3</accession>
<evidence type="ECO:0000313" key="2">
    <source>
        <dbReference type="EMBL" id="KAJ2927966.1"/>
    </source>
</evidence>
<dbReference type="AlphaFoldDB" id="A0A9W8MET3"/>
<dbReference type="Gene3D" id="2.10.10.20">
    <property type="entry name" value="Carbohydrate-binding module superfamily 5/12"/>
    <property type="match status" value="1"/>
</dbReference>
<feature type="non-terminal residue" evidence="2">
    <location>
        <position position="1"/>
    </location>
</feature>
<feature type="compositionally biased region" description="Polar residues" evidence="1">
    <location>
        <begin position="1"/>
        <end position="11"/>
    </location>
</feature>
<dbReference type="Proteomes" id="UP001140091">
    <property type="component" value="Unassembled WGS sequence"/>
</dbReference>
<evidence type="ECO:0000256" key="1">
    <source>
        <dbReference type="SAM" id="MobiDB-lite"/>
    </source>
</evidence>
<proteinExistence type="predicted"/>
<evidence type="ECO:0000313" key="3">
    <source>
        <dbReference type="Proteomes" id="UP001140091"/>
    </source>
</evidence>
<dbReference type="EMBL" id="JANBPK010000948">
    <property type="protein sequence ID" value="KAJ2927966.1"/>
    <property type="molecule type" value="Genomic_DNA"/>
</dbReference>
<feature type="region of interest" description="Disordered" evidence="1">
    <location>
        <begin position="1"/>
        <end position="29"/>
    </location>
</feature>
<reference evidence="2" key="1">
    <citation type="submission" date="2022-06" db="EMBL/GenBank/DDBJ databases">
        <title>Genome Sequence of Candolleomyces eurysporus.</title>
        <authorList>
            <person name="Buettner E."/>
        </authorList>
    </citation>
    <scope>NUCLEOTIDE SEQUENCE</scope>
    <source>
        <strain evidence="2">VTCC 930004</strain>
    </source>
</reference>
<organism evidence="2 3">
    <name type="scientific">Candolleomyces eurysporus</name>
    <dbReference type="NCBI Taxonomy" id="2828524"/>
    <lineage>
        <taxon>Eukaryota</taxon>
        <taxon>Fungi</taxon>
        <taxon>Dikarya</taxon>
        <taxon>Basidiomycota</taxon>
        <taxon>Agaricomycotina</taxon>
        <taxon>Agaricomycetes</taxon>
        <taxon>Agaricomycetidae</taxon>
        <taxon>Agaricales</taxon>
        <taxon>Agaricineae</taxon>
        <taxon>Psathyrellaceae</taxon>
        <taxon>Candolleomyces</taxon>
    </lineage>
</organism>
<protein>
    <submittedName>
        <fullName evidence="2">Uncharacterized protein</fullName>
    </submittedName>
</protein>
<comment type="caution">
    <text evidence="2">The sequence shown here is derived from an EMBL/GenBank/DDBJ whole genome shotgun (WGS) entry which is preliminary data.</text>
</comment>
<dbReference type="CDD" id="cd12215">
    <property type="entry name" value="ChiC_BD"/>
    <property type="match status" value="1"/>
</dbReference>
<gene>
    <name evidence="2" type="ORF">H1R20_g9132</name>
</gene>
<keyword evidence="3" id="KW-1185">Reference proteome</keyword>